<evidence type="ECO:0000313" key="6">
    <source>
        <dbReference type="Proteomes" id="UP000295578"/>
    </source>
</evidence>
<feature type="non-terminal residue" evidence="5">
    <location>
        <position position="1"/>
    </location>
</feature>
<comment type="caution">
    <text evidence="5">The sequence shown here is derived from an EMBL/GenBank/DDBJ whole genome shotgun (WGS) entry which is preliminary data.</text>
</comment>
<feature type="domain" description="HTH araC/xylS-type" evidence="4">
    <location>
        <begin position="64"/>
        <end position="166"/>
    </location>
</feature>
<dbReference type="AlphaFoldDB" id="A0A4R5AV27"/>
<dbReference type="Proteomes" id="UP000295578">
    <property type="component" value="Unassembled WGS sequence"/>
</dbReference>
<organism evidence="5 6">
    <name type="scientific">Actinomadura darangshiensis</name>
    <dbReference type="NCBI Taxonomy" id="705336"/>
    <lineage>
        <taxon>Bacteria</taxon>
        <taxon>Bacillati</taxon>
        <taxon>Actinomycetota</taxon>
        <taxon>Actinomycetes</taxon>
        <taxon>Streptosporangiales</taxon>
        <taxon>Thermomonosporaceae</taxon>
        <taxon>Actinomadura</taxon>
    </lineage>
</organism>
<dbReference type="OrthoDB" id="5241536at2"/>
<proteinExistence type="predicted"/>
<dbReference type="Gene3D" id="1.10.10.60">
    <property type="entry name" value="Homeodomain-like"/>
    <property type="match status" value="1"/>
</dbReference>
<dbReference type="Pfam" id="PF12833">
    <property type="entry name" value="HTH_18"/>
    <property type="match status" value="1"/>
</dbReference>
<dbReference type="EMBL" id="SMKY01000142">
    <property type="protein sequence ID" value="TDD76623.1"/>
    <property type="molecule type" value="Genomic_DNA"/>
</dbReference>
<dbReference type="GO" id="GO:0003700">
    <property type="term" value="F:DNA-binding transcription factor activity"/>
    <property type="evidence" value="ECO:0007669"/>
    <property type="project" value="InterPro"/>
</dbReference>
<name>A0A4R5AV27_9ACTN</name>
<keyword evidence="1" id="KW-0805">Transcription regulation</keyword>
<keyword evidence="2" id="KW-0238">DNA-binding</keyword>
<dbReference type="InterPro" id="IPR009057">
    <property type="entry name" value="Homeodomain-like_sf"/>
</dbReference>
<evidence type="ECO:0000256" key="1">
    <source>
        <dbReference type="ARBA" id="ARBA00023015"/>
    </source>
</evidence>
<evidence type="ECO:0000256" key="2">
    <source>
        <dbReference type="ARBA" id="ARBA00023125"/>
    </source>
</evidence>
<dbReference type="GO" id="GO:0005829">
    <property type="term" value="C:cytosol"/>
    <property type="evidence" value="ECO:0007669"/>
    <property type="project" value="TreeGrafter"/>
</dbReference>
<dbReference type="InterPro" id="IPR018060">
    <property type="entry name" value="HTH_AraC"/>
</dbReference>
<evidence type="ECO:0000259" key="4">
    <source>
        <dbReference type="PROSITE" id="PS01124"/>
    </source>
</evidence>
<keyword evidence="3" id="KW-0804">Transcription</keyword>
<dbReference type="GO" id="GO:0000976">
    <property type="term" value="F:transcription cis-regulatory region binding"/>
    <property type="evidence" value="ECO:0007669"/>
    <property type="project" value="TreeGrafter"/>
</dbReference>
<dbReference type="PANTHER" id="PTHR47894">
    <property type="entry name" value="HTH-TYPE TRANSCRIPTIONAL REGULATOR GADX"/>
    <property type="match status" value="1"/>
</dbReference>
<dbReference type="RefSeq" id="WP_132200246.1">
    <property type="nucleotide sequence ID" value="NZ_SMKY01000142.1"/>
</dbReference>
<sequence length="170" mass="18720">LPHAPVSPVSRYIGFFGVDVKFGCATAALRVERRLLDREFRSADAAIRELAVGYLAGHHTDPERRVSTHVRRALMESVGAGPPGIRHVARLFAMHPRTLQRRLAAEGTGFEAILEDVRRELAVRYITTTDLPFAQVAAMAGFAGQSSLSHAVRRWRGASPSEVRRRARGA</sequence>
<gene>
    <name evidence="5" type="ORF">E1293_26750</name>
</gene>
<dbReference type="PROSITE" id="PS01124">
    <property type="entry name" value="HTH_ARAC_FAMILY_2"/>
    <property type="match status" value="1"/>
</dbReference>
<dbReference type="PANTHER" id="PTHR47894:SF4">
    <property type="entry name" value="HTH-TYPE TRANSCRIPTIONAL REGULATOR GADX"/>
    <property type="match status" value="1"/>
</dbReference>
<evidence type="ECO:0000313" key="5">
    <source>
        <dbReference type="EMBL" id="TDD76623.1"/>
    </source>
</evidence>
<protein>
    <submittedName>
        <fullName evidence="5">AraC family transcriptional regulator</fullName>
    </submittedName>
</protein>
<dbReference type="SUPFAM" id="SSF46689">
    <property type="entry name" value="Homeodomain-like"/>
    <property type="match status" value="1"/>
</dbReference>
<keyword evidence="6" id="KW-1185">Reference proteome</keyword>
<accession>A0A4R5AV27</accession>
<evidence type="ECO:0000256" key="3">
    <source>
        <dbReference type="ARBA" id="ARBA00023163"/>
    </source>
</evidence>
<reference evidence="5 6" key="1">
    <citation type="submission" date="2019-03" db="EMBL/GenBank/DDBJ databases">
        <title>Draft genome sequences of novel Actinobacteria.</title>
        <authorList>
            <person name="Sahin N."/>
            <person name="Ay H."/>
            <person name="Saygin H."/>
        </authorList>
    </citation>
    <scope>NUCLEOTIDE SEQUENCE [LARGE SCALE GENOMIC DNA]</scope>
    <source>
        <strain evidence="5 6">DSM 45941</strain>
    </source>
</reference>
<dbReference type="SMART" id="SM00342">
    <property type="entry name" value="HTH_ARAC"/>
    <property type="match status" value="1"/>
</dbReference>